<evidence type="ECO:0000313" key="3">
    <source>
        <dbReference type="EMBL" id="OAI08047.1"/>
    </source>
</evidence>
<protein>
    <recommendedName>
        <fullName evidence="2">MobA/VirD2-like nuclease domain-containing protein</fullName>
    </recommendedName>
</protein>
<dbReference type="Gene3D" id="3.30.930.30">
    <property type="match status" value="1"/>
</dbReference>
<feature type="region of interest" description="Disordered" evidence="1">
    <location>
        <begin position="335"/>
        <end position="357"/>
    </location>
</feature>
<gene>
    <name evidence="3" type="ORF">A1332_08230</name>
</gene>
<dbReference type="AlphaFoldDB" id="A0A177MQG2"/>
<organism evidence="3 4">
    <name type="scientific">Methylomonas methanica</name>
    <dbReference type="NCBI Taxonomy" id="421"/>
    <lineage>
        <taxon>Bacteria</taxon>
        <taxon>Pseudomonadati</taxon>
        <taxon>Pseudomonadota</taxon>
        <taxon>Gammaproteobacteria</taxon>
        <taxon>Methylococcales</taxon>
        <taxon>Methylococcaceae</taxon>
        <taxon>Methylomonas</taxon>
    </lineage>
</organism>
<feature type="domain" description="MobA/VirD2-like nuclease" evidence="2">
    <location>
        <begin position="121"/>
        <end position="210"/>
    </location>
</feature>
<accession>A0A177MQG2</accession>
<name>A0A177MQG2_METMH</name>
<proteinExistence type="predicted"/>
<feature type="compositionally biased region" description="Basic and acidic residues" evidence="1">
    <location>
        <begin position="33"/>
        <end position="52"/>
    </location>
</feature>
<reference evidence="3 4" key="1">
    <citation type="submission" date="2016-03" db="EMBL/GenBank/DDBJ databases">
        <authorList>
            <person name="Ploux O."/>
        </authorList>
    </citation>
    <scope>NUCLEOTIDE SEQUENCE [LARGE SCALE GENOMIC DNA]</scope>
    <source>
        <strain evidence="3 4">R-45363</strain>
    </source>
</reference>
<dbReference type="EMBL" id="LUUG01000048">
    <property type="protein sequence ID" value="OAI08047.1"/>
    <property type="molecule type" value="Genomic_DNA"/>
</dbReference>
<dbReference type="Proteomes" id="UP000078090">
    <property type="component" value="Unassembled WGS sequence"/>
</dbReference>
<evidence type="ECO:0000256" key="1">
    <source>
        <dbReference type="SAM" id="MobiDB-lite"/>
    </source>
</evidence>
<evidence type="ECO:0000313" key="4">
    <source>
        <dbReference type="Proteomes" id="UP000078090"/>
    </source>
</evidence>
<dbReference type="OrthoDB" id="7173932at2"/>
<feature type="region of interest" description="Disordered" evidence="1">
    <location>
        <begin position="13"/>
        <end position="53"/>
    </location>
</feature>
<dbReference type="RefSeq" id="WP_064007239.1">
    <property type="nucleotide sequence ID" value="NZ_LUUG01000048.1"/>
</dbReference>
<comment type="caution">
    <text evidence="3">The sequence shown here is derived from an EMBL/GenBank/DDBJ whole genome shotgun (WGS) entry which is preliminary data.</text>
</comment>
<sequence>MTINSDGIFKDWGERVDYSPVNGRKGKNIRSGKNADSKPEKPSGPATREKLARTTKRVPEVMVKITGGGKNMKHIEASIEYISRDGEIEIEDENGDLHQGLDGVKDVRDAWARGRIGIPEEGQKRKEAFNIILSMPPGTDRESVKDSARAFAAAQFRNHQYVFASHEDERHPHVHLIVKAVAHDGIRLNPRKADLQLWRVRFAEQLRERGIEANATPRRARGVIKKAEKQAVHNIDLEFEQGKRDSPSLITKARKQAAEQEVKTDKRRNNPIQDNFSAARKGVEKVYGQIARTLSKGDTEDKALALQIVDFVKQMPPVVTKHQQLVDDLRATEARKKAVKTNEVEQGRAEPRDERTR</sequence>
<dbReference type="InterPro" id="IPR005094">
    <property type="entry name" value="Endonuclease_MobA/VirD2"/>
</dbReference>
<dbReference type="Pfam" id="PF03432">
    <property type="entry name" value="Relaxase"/>
    <property type="match status" value="1"/>
</dbReference>
<evidence type="ECO:0000259" key="2">
    <source>
        <dbReference type="Pfam" id="PF03432"/>
    </source>
</evidence>